<dbReference type="PANTHER" id="PTHR37625">
    <property type="entry name" value="OUTER MEMBRANE LIPOPROTEIN-RELATED"/>
    <property type="match status" value="1"/>
</dbReference>
<proteinExistence type="predicted"/>
<keyword evidence="3" id="KW-1185">Reference proteome</keyword>
<keyword evidence="1" id="KW-0732">Signal</keyword>
<protein>
    <submittedName>
        <fullName evidence="2">Type VI secretion system lipoprotein TssJ</fullName>
    </submittedName>
</protein>
<feature type="chain" id="PRO_5045506576" evidence="1">
    <location>
        <begin position="22"/>
        <end position="157"/>
    </location>
</feature>
<dbReference type="Proteomes" id="UP001372714">
    <property type="component" value="Chromosome"/>
</dbReference>
<dbReference type="PANTHER" id="PTHR37625:SF4">
    <property type="entry name" value="OUTER MEMBRANE LIPOPROTEIN"/>
    <property type="match status" value="1"/>
</dbReference>
<feature type="signal peptide" evidence="1">
    <location>
        <begin position="1"/>
        <end position="21"/>
    </location>
</feature>
<evidence type="ECO:0000313" key="2">
    <source>
        <dbReference type="EMBL" id="WWM66621.1"/>
    </source>
</evidence>
<reference evidence="2 3" key="1">
    <citation type="submission" date="2024-02" db="EMBL/GenBank/DDBJ databases">
        <title>The whole genome sequence of Pseudomonas benzopyrenica MLY92.</title>
        <authorList>
            <person name="Liu Y."/>
        </authorList>
    </citation>
    <scope>NUCLEOTIDE SEQUENCE [LARGE SCALE GENOMIC DNA]</scope>
    <source>
        <strain evidence="2 3">MLY92</strain>
    </source>
</reference>
<dbReference type="Gene3D" id="2.60.40.4150">
    <property type="entry name" value="Type VI secretion system, lipoprotein SciN"/>
    <property type="match status" value="1"/>
</dbReference>
<keyword evidence="2" id="KW-0449">Lipoprotein</keyword>
<evidence type="ECO:0000313" key="3">
    <source>
        <dbReference type="Proteomes" id="UP001372714"/>
    </source>
</evidence>
<accession>A0ABZ2FP56</accession>
<dbReference type="Pfam" id="PF12790">
    <property type="entry name" value="T6SS-SciN"/>
    <property type="match status" value="1"/>
</dbReference>
<dbReference type="InterPro" id="IPR017734">
    <property type="entry name" value="T6SS_SciN"/>
</dbReference>
<dbReference type="NCBIfam" id="TIGR03352">
    <property type="entry name" value="VI_chp_3"/>
    <property type="match status" value="1"/>
</dbReference>
<dbReference type="InterPro" id="IPR038706">
    <property type="entry name" value="Type_VI_SciN-like_sf"/>
</dbReference>
<gene>
    <name evidence="2" type="primary">tssJ</name>
    <name evidence="2" type="ORF">V6W80_23400</name>
</gene>
<name>A0ABZ2FP56_9PSED</name>
<dbReference type="PROSITE" id="PS51257">
    <property type="entry name" value="PROKAR_LIPOPROTEIN"/>
    <property type="match status" value="1"/>
</dbReference>
<dbReference type="RefSeq" id="WP_338545497.1">
    <property type="nucleotide sequence ID" value="NZ_CP145723.1"/>
</dbReference>
<dbReference type="EMBL" id="CP145723">
    <property type="protein sequence ID" value="WWM66621.1"/>
    <property type="molecule type" value="Genomic_DNA"/>
</dbReference>
<sequence>MNLLLRLLGALGLALLLGACASQKALEPTRLDLSLNGGEDLNPDLNGRPSPLVIRLIELKNPVGFENAEFFSLYENARQTLAPDWVAEEEVELRPGESRELKLRVQDDSRYVGIYGAYRNLAGSQWRRVIQLKTAALAQIRLDFTADGIQSAPASKE</sequence>
<evidence type="ECO:0000256" key="1">
    <source>
        <dbReference type="SAM" id="SignalP"/>
    </source>
</evidence>
<organism evidence="2 3">
    <name type="scientific">Pseudomonas benzopyrenica</name>
    <dbReference type="NCBI Taxonomy" id="2993566"/>
    <lineage>
        <taxon>Bacteria</taxon>
        <taxon>Pseudomonadati</taxon>
        <taxon>Pseudomonadota</taxon>
        <taxon>Gammaproteobacteria</taxon>
        <taxon>Pseudomonadales</taxon>
        <taxon>Pseudomonadaceae</taxon>
        <taxon>Pseudomonas</taxon>
    </lineage>
</organism>